<keyword evidence="2" id="KW-0812">Transmembrane</keyword>
<evidence type="ECO:0000313" key="3">
    <source>
        <dbReference type="EMBL" id="WIA19792.1"/>
    </source>
</evidence>
<sequence>MGLDGGTKMTRSDVLRGQSWRLSQADGSRSTRGGCVTNTYQERTLDPAMRRLILWSCCALSGLPLAVPIVADLLGQLMNRQAVLEHLLAARGASVDGDESAQLRYSNQQRAAAGTFDHLKSLKDVFTVNLTPKPDRELQQQQQQGAEATGGGQALQDGGSSSSNARVPQGTADAALIVPL</sequence>
<dbReference type="PANTHER" id="PTHR12775:SF0">
    <property type="entry name" value="REPLICATION TERMINATION FACTOR 2"/>
    <property type="match status" value="1"/>
</dbReference>
<keyword evidence="2" id="KW-1133">Transmembrane helix</keyword>
<feature type="transmembrane region" description="Helical" evidence="2">
    <location>
        <begin position="52"/>
        <end position="74"/>
    </location>
</feature>
<dbReference type="Proteomes" id="UP001244341">
    <property type="component" value="Chromosome 11b"/>
</dbReference>
<reference evidence="3 4" key="1">
    <citation type="submission" date="2023-05" db="EMBL/GenBank/DDBJ databases">
        <title>A 100% complete, gapless, phased diploid assembly of the Scenedesmus obliquus UTEX 3031 genome.</title>
        <authorList>
            <person name="Biondi T.C."/>
            <person name="Hanschen E.R."/>
            <person name="Kwon T."/>
            <person name="Eng W."/>
            <person name="Kruse C.P.S."/>
            <person name="Koehler S.I."/>
            <person name="Kunde Y."/>
            <person name="Gleasner C.D."/>
            <person name="You Mak K.T."/>
            <person name="Polle J."/>
            <person name="Hovde B.T."/>
            <person name="Starkenburg S.R."/>
        </authorList>
    </citation>
    <scope>NUCLEOTIDE SEQUENCE [LARGE SCALE GENOMIC DNA]</scope>
    <source>
        <strain evidence="3 4">DOE0152z</strain>
    </source>
</reference>
<feature type="region of interest" description="Disordered" evidence="1">
    <location>
        <begin position="136"/>
        <end position="172"/>
    </location>
</feature>
<dbReference type="InterPro" id="IPR006735">
    <property type="entry name" value="Rtf2"/>
</dbReference>
<name>A0ABY8UE62_TETOB</name>
<organism evidence="3 4">
    <name type="scientific">Tetradesmus obliquus</name>
    <name type="common">Green alga</name>
    <name type="synonym">Acutodesmus obliquus</name>
    <dbReference type="NCBI Taxonomy" id="3088"/>
    <lineage>
        <taxon>Eukaryota</taxon>
        <taxon>Viridiplantae</taxon>
        <taxon>Chlorophyta</taxon>
        <taxon>core chlorophytes</taxon>
        <taxon>Chlorophyceae</taxon>
        <taxon>CS clade</taxon>
        <taxon>Sphaeropleales</taxon>
        <taxon>Scenedesmaceae</taxon>
        <taxon>Tetradesmus</taxon>
    </lineage>
</organism>
<protein>
    <submittedName>
        <fullName evidence="3">Uncharacterized protein</fullName>
    </submittedName>
</protein>
<accession>A0ABY8UE62</accession>
<proteinExistence type="predicted"/>
<dbReference type="Pfam" id="PF04641">
    <property type="entry name" value="Rtf2"/>
    <property type="match status" value="1"/>
</dbReference>
<evidence type="ECO:0000256" key="1">
    <source>
        <dbReference type="SAM" id="MobiDB-lite"/>
    </source>
</evidence>
<dbReference type="EMBL" id="CP126218">
    <property type="protein sequence ID" value="WIA19792.1"/>
    <property type="molecule type" value="Genomic_DNA"/>
</dbReference>
<gene>
    <name evidence="3" type="ORF">OEZ85_005703</name>
</gene>
<dbReference type="PANTHER" id="PTHR12775">
    <property type="entry name" value="PROTEIN C20ORF43 HOMOLOG"/>
    <property type="match status" value="1"/>
</dbReference>
<evidence type="ECO:0000256" key="2">
    <source>
        <dbReference type="SAM" id="Phobius"/>
    </source>
</evidence>
<keyword evidence="4" id="KW-1185">Reference proteome</keyword>
<evidence type="ECO:0000313" key="4">
    <source>
        <dbReference type="Proteomes" id="UP001244341"/>
    </source>
</evidence>
<keyword evidence="2" id="KW-0472">Membrane</keyword>